<protein>
    <submittedName>
        <fullName evidence="1">Uncharacterized protein</fullName>
    </submittedName>
</protein>
<name>A0AAW0VPR9_CHEQU</name>
<keyword evidence="2" id="KW-1185">Reference proteome</keyword>
<dbReference type="AlphaFoldDB" id="A0AAW0VPR9"/>
<sequence length="100" mass="11047">MRPLGHCGSNNDRDPAVYVVLAKPPFHAVSLYLQCTIDCCRTYSAQEIAVACCVVVPTVHNRLVACCIVVPTVHKRPSRRLLRRRTYSVQETSPSPSPAV</sequence>
<dbReference type="EMBL" id="JARKIK010005361">
    <property type="protein sequence ID" value="KAK8718567.1"/>
    <property type="molecule type" value="Genomic_DNA"/>
</dbReference>
<accession>A0AAW0VPR9</accession>
<evidence type="ECO:0000313" key="1">
    <source>
        <dbReference type="EMBL" id="KAK8718567.1"/>
    </source>
</evidence>
<reference evidence="1 2" key="1">
    <citation type="journal article" date="2024" name="BMC Genomics">
        <title>Genome assembly of redclaw crayfish (Cherax quadricarinatus) provides insights into its immune adaptation and hypoxia tolerance.</title>
        <authorList>
            <person name="Liu Z."/>
            <person name="Zheng J."/>
            <person name="Li H."/>
            <person name="Fang K."/>
            <person name="Wang S."/>
            <person name="He J."/>
            <person name="Zhou D."/>
            <person name="Weng S."/>
            <person name="Chi M."/>
            <person name="Gu Z."/>
            <person name="He J."/>
            <person name="Li F."/>
            <person name="Wang M."/>
        </authorList>
    </citation>
    <scope>NUCLEOTIDE SEQUENCE [LARGE SCALE GENOMIC DNA]</scope>
    <source>
        <strain evidence="1">ZL_2023a</strain>
    </source>
</reference>
<comment type="caution">
    <text evidence="1">The sequence shown here is derived from an EMBL/GenBank/DDBJ whole genome shotgun (WGS) entry which is preliminary data.</text>
</comment>
<gene>
    <name evidence="1" type="ORF">OTU49_014653</name>
</gene>
<organism evidence="1 2">
    <name type="scientific">Cherax quadricarinatus</name>
    <name type="common">Australian red claw crayfish</name>
    <dbReference type="NCBI Taxonomy" id="27406"/>
    <lineage>
        <taxon>Eukaryota</taxon>
        <taxon>Metazoa</taxon>
        <taxon>Ecdysozoa</taxon>
        <taxon>Arthropoda</taxon>
        <taxon>Crustacea</taxon>
        <taxon>Multicrustacea</taxon>
        <taxon>Malacostraca</taxon>
        <taxon>Eumalacostraca</taxon>
        <taxon>Eucarida</taxon>
        <taxon>Decapoda</taxon>
        <taxon>Pleocyemata</taxon>
        <taxon>Astacidea</taxon>
        <taxon>Parastacoidea</taxon>
        <taxon>Parastacidae</taxon>
        <taxon>Cherax</taxon>
    </lineage>
</organism>
<dbReference type="Proteomes" id="UP001445076">
    <property type="component" value="Unassembled WGS sequence"/>
</dbReference>
<evidence type="ECO:0000313" key="2">
    <source>
        <dbReference type="Proteomes" id="UP001445076"/>
    </source>
</evidence>
<proteinExistence type="predicted"/>